<organism evidence="2 3">
    <name type="scientific">Cladophialophora psammophila CBS 110553</name>
    <dbReference type="NCBI Taxonomy" id="1182543"/>
    <lineage>
        <taxon>Eukaryota</taxon>
        <taxon>Fungi</taxon>
        <taxon>Dikarya</taxon>
        <taxon>Ascomycota</taxon>
        <taxon>Pezizomycotina</taxon>
        <taxon>Eurotiomycetes</taxon>
        <taxon>Chaetothyriomycetidae</taxon>
        <taxon>Chaetothyriales</taxon>
        <taxon>Herpotrichiellaceae</taxon>
        <taxon>Cladophialophora</taxon>
    </lineage>
</organism>
<keyword evidence="3" id="KW-1185">Reference proteome</keyword>
<gene>
    <name evidence="2" type="ORF">A1O5_12528</name>
</gene>
<dbReference type="HOGENOM" id="CLU_949959_0_0_1"/>
<dbReference type="OrthoDB" id="10303244at2759"/>
<evidence type="ECO:0000313" key="2">
    <source>
        <dbReference type="EMBL" id="EXJ57738.1"/>
    </source>
</evidence>
<dbReference type="RefSeq" id="XP_007751287.1">
    <property type="nucleotide sequence ID" value="XM_007753097.1"/>
</dbReference>
<comment type="caution">
    <text evidence="2">The sequence shown here is derived from an EMBL/GenBank/DDBJ whole genome shotgun (WGS) entry which is preliminary data.</text>
</comment>
<evidence type="ECO:0000313" key="3">
    <source>
        <dbReference type="Proteomes" id="UP000019471"/>
    </source>
</evidence>
<dbReference type="EMBL" id="AMGX01000034">
    <property type="protein sequence ID" value="EXJ57738.1"/>
    <property type="molecule type" value="Genomic_DNA"/>
</dbReference>
<dbReference type="AlphaFoldDB" id="W9VQA5"/>
<sequence length="295" mass="33059">MYVNRKRRMYGTHLEGGTGSVAAARCRKAPLYRRAPSKSTTISRWRNKEIAIKYTEEWMDRGLQLDQLSSGASGVALFPAEGCRQHSKAQHPVSSYSQPHTPAADLSMIPGATWNGFEDLSRDSPFAEDNRPWDITRRPISRRSDSVYSPFLDEIEAGFENTDLETEWCSDESCFQLPQSALPGLNIMLNLATTTSEEWNFFMTLAPPGLQDPLKLMDAVLGKRHQNMDTSQVDLQDPESNNPSRDRLSGHALTPYGTEFSWHTGNMVADPGRCPPITRICRDCEIFPQGKFVGA</sequence>
<protein>
    <submittedName>
        <fullName evidence="2">Uncharacterized protein</fullName>
    </submittedName>
</protein>
<evidence type="ECO:0000256" key="1">
    <source>
        <dbReference type="SAM" id="MobiDB-lite"/>
    </source>
</evidence>
<dbReference type="Proteomes" id="UP000019471">
    <property type="component" value="Unassembled WGS sequence"/>
</dbReference>
<reference evidence="2 3" key="1">
    <citation type="submission" date="2013-03" db="EMBL/GenBank/DDBJ databases">
        <title>The Genome Sequence of Cladophialophora psammophila CBS 110553.</title>
        <authorList>
            <consortium name="The Broad Institute Genomics Platform"/>
            <person name="Cuomo C."/>
            <person name="de Hoog S."/>
            <person name="Gorbushina A."/>
            <person name="Walker B."/>
            <person name="Young S.K."/>
            <person name="Zeng Q."/>
            <person name="Gargeya S."/>
            <person name="Fitzgerald M."/>
            <person name="Haas B."/>
            <person name="Abouelleil A."/>
            <person name="Allen A.W."/>
            <person name="Alvarado L."/>
            <person name="Arachchi H.M."/>
            <person name="Berlin A.M."/>
            <person name="Chapman S.B."/>
            <person name="Gainer-Dewar J."/>
            <person name="Goldberg J."/>
            <person name="Griggs A."/>
            <person name="Gujja S."/>
            <person name="Hansen M."/>
            <person name="Howarth C."/>
            <person name="Imamovic A."/>
            <person name="Ireland A."/>
            <person name="Larimer J."/>
            <person name="McCowan C."/>
            <person name="Murphy C."/>
            <person name="Pearson M."/>
            <person name="Poon T.W."/>
            <person name="Priest M."/>
            <person name="Roberts A."/>
            <person name="Saif S."/>
            <person name="Shea T."/>
            <person name="Sisk P."/>
            <person name="Sykes S."/>
            <person name="Wortman J."/>
            <person name="Nusbaum C."/>
            <person name="Birren B."/>
        </authorList>
    </citation>
    <scope>NUCLEOTIDE SEQUENCE [LARGE SCALE GENOMIC DNA]</scope>
    <source>
        <strain evidence="2 3">CBS 110553</strain>
    </source>
</reference>
<dbReference type="GeneID" id="19197214"/>
<feature type="region of interest" description="Disordered" evidence="1">
    <location>
        <begin position="227"/>
        <end position="250"/>
    </location>
</feature>
<name>W9VQA5_9EURO</name>
<proteinExistence type="predicted"/>
<accession>W9VQA5</accession>
<feature type="compositionally biased region" description="Polar residues" evidence="1">
    <location>
        <begin position="228"/>
        <end position="243"/>
    </location>
</feature>